<organism evidence="1">
    <name type="scientific">Candidatus Berkiella aquae</name>
    <dbReference type="NCBI Taxonomy" id="295108"/>
    <lineage>
        <taxon>Bacteria</taxon>
        <taxon>Pseudomonadati</taxon>
        <taxon>Pseudomonadota</taxon>
        <taxon>Gammaproteobacteria</taxon>
        <taxon>Candidatus Berkiellales</taxon>
        <taxon>Candidatus Berkiellaceae</taxon>
        <taxon>Candidatus Berkiella</taxon>
    </lineage>
</organism>
<reference evidence="1" key="1">
    <citation type="submission" date="2015-09" db="EMBL/GenBank/DDBJ databases">
        <title>Draft Genome Sequences of Two Novel Amoeba-resistant Intranuclear Bacteria, Candidatus Berkiella cookevillensis and Candidatus Berkiella aquae.</title>
        <authorList>
            <person name="Mehari Y.T."/>
            <person name="Arivett B.A."/>
            <person name="Farone A.L."/>
            <person name="Gunderson J.H."/>
            <person name="Farone M.B."/>
        </authorList>
    </citation>
    <scope>NUCLEOTIDE SEQUENCE [LARGE SCALE GENOMIC DNA]</scope>
    <source>
        <strain evidence="1">HT99</strain>
    </source>
</reference>
<name>A0A0Q9YCA1_9GAMM</name>
<accession>A0A0Q9YCA1</accession>
<dbReference type="STRING" id="295108.HT99x_03025"/>
<comment type="caution">
    <text evidence="1">The sequence shown here is derived from an EMBL/GenBank/DDBJ whole genome shotgun (WGS) entry which is preliminary data.</text>
</comment>
<sequence>MLGGNSTENTEVKAETQDAVTEIIQDSPFYGLPNEIQLYILEQLISDPDFFKHLTNFAHVAKWPNILTKDFNLWTKIAQYWFNPENPRRKDKYNFFSNALAGIVSVNNASTLELALTNLAEFDYPHYIGSALEGACKAGNASLATLLLTNLLTKKQHTRDLLIQNACKVALANKHWPIVALLAQTDDCRKNAELMREISTQAAANNQGELVEQMLKQDLEKLRLTDKLAMVREPGFAATGLDLTDLFANNHWIIRTPLCFALRQLGYQTTPSVISEEVTAEVDVDVVADLLSDLNLEEETPTFIVSNLAQVAENERADTLSIDEPPVKSTLTQRL</sequence>
<evidence type="ECO:0000313" key="2">
    <source>
        <dbReference type="EMBL" id="MCS5711041.1"/>
    </source>
</evidence>
<reference evidence="2" key="2">
    <citation type="journal article" date="2016" name="Genome Announc.">
        <title>Draft Genome Sequences of Two Novel Amoeba-Resistant Intranuclear Bacteria, 'Candidatus Berkiella cookevillensis' and 'Candidatus Berkiella aquae'.</title>
        <authorList>
            <person name="Mehari Y.T."/>
            <person name="Arivett B.A."/>
            <person name="Farone A.L."/>
            <person name="Gunderson J.H."/>
            <person name="Farone M.B."/>
        </authorList>
    </citation>
    <scope>NUCLEOTIDE SEQUENCE</scope>
    <source>
        <strain evidence="2">HT99</strain>
    </source>
</reference>
<dbReference type="RefSeq" id="WP_075067615.1">
    <property type="nucleotide sequence ID" value="NZ_LKAJ02000001.1"/>
</dbReference>
<dbReference type="EMBL" id="LKAJ01000021">
    <property type="protein sequence ID" value="KRG18181.1"/>
    <property type="molecule type" value="Genomic_DNA"/>
</dbReference>
<dbReference type="EMBL" id="LKAJ02000001">
    <property type="protein sequence ID" value="MCS5711041.1"/>
    <property type="molecule type" value="Genomic_DNA"/>
</dbReference>
<proteinExistence type="predicted"/>
<dbReference type="AlphaFoldDB" id="A0A0Q9YCA1"/>
<protein>
    <submittedName>
        <fullName evidence="1">Uncharacterized protein</fullName>
    </submittedName>
</protein>
<reference evidence="2" key="3">
    <citation type="submission" date="2021-06" db="EMBL/GenBank/DDBJ databases">
        <title>Genomic Description and Analysis of Intracellular Bacteria, Candidatus Berkiella cookevillensis and Candidatus Berkiella aquae.</title>
        <authorList>
            <person name="Kidane D.T."/>
            <person name="Mehari Y.T."/>
            <person name="Rice F.C."/>
            <person name="Arivett B.A."/>
            <person name="Farone A.L."/>
            <person name="Berk S.G."/>
            <person name="Farone M.B."/>
        </authorList>
    </citation>
    <scope>NUCLEOTIDE SEQUENCE</scope>
    <source>
        <strain evidence="2">HT99</strain>
    </source>
</reference>
<gene>
    <name evidence="2" type="ORF">HT99x_006330</name>
    <name evidence="1" type="ORF">HT99x_03025</name>
</gene>
<evidence type="ECO:0000313" key="1">
    <source>
        <dbReference type="EMBL" id="KRG18181.1"/>
    </source>
</evidence>
<evidence type="ECO:0000313" key="3">
    <source>
        <dbReference type="Proteomes" id="UP000051497"/>
    </source>
</evidence>
<keyword evidence="3" id="KW-1185">Reference proteome</keyword>
<dbReference type="Proteomes" id="UP000051497">
    <property type="component" value="Unassembled WGS sequence"/>
</dbReference>